<dbReference type="AlphaFoldDB" id="K3ZFY7"/>
<protein>
    <submittedName>
        <fullName evidence="1">Uncharacterized protein</fullName>
    </submittedName>
</protein>
<evidence type="ECO:0000313" key="2">
    <source>
        <dbReference type="Proteomes" id="UP000004995"/>
    </source>
</evidence>
<dbReference type="EnsemblPlants" id="KQL15718">
    <property type="protein sequence ID" value="KQL15718"/>
    <property type="gene ID" value="SETIT_025489mg"/>
</dbReference>
<dbReference type="Proteomes" id="UP000004995">
    <property type="component" value="Unassembled WGS sequence"/>
</dbReference>
<keyword evidence="2" id="KW-1185">Reference proteome</keyword>
<dbReference type="InParanoid" id="K3ZFY7"/>
<reference evidence="2" key="1">
    <citation type="journal article" date="2012" name="Nat. Biotechnol.">
        <title>Reference genome sequence of the model plant Setaria.</title>
        <authorList>
            <person name="Bennetzen J.L."/>
            <person name="Schmutz J."/>
            <person name="Wang H."/>
            <person name="Percifield R."/>
            <person name="Hawkins J."/>
            <person name="Pontaroli A.C."/>
            <person name="Estep M."/>
            <person name="Feng L."/>
            <person name="Vaughn J.N."/>
            <person name="Grimwood J."/>
            <person name="Jenkins J."/>
            <person name="Barry K."/>
            <person name="Lindquist E."/>
            <person name="Hellsten U."/>
            <person name="Deshpande S."/>
            <person name="Wang X."/>
            <person name="Wu X."/>
            <person name="Mitros T."/>
            <person name="Triplett J."/>
            <person name="Yang X."/>
            <person name="Ye C.Y."/>
            <person name="Mauro-Herrera M."/>
            <person name="Wang L."/>
            <person name="Li P."/>
            <person name="Sharma M."/>
            <person name="Sharma R."/>
            <person name="Ronald P.C."/>
            <person name="Panaud O."/>
            <person name="Kellogg E.A."/>
            <person name="Brutnell T.P."/>
            <person name="Doust A.N."/>
            <person name="Tuskan G.A."/>
            <person name="Rokhsar D."/>
            <person name="Devos K.M."/>
        </authorList>
    </citation>
    <scope>NUCLEOTIDE SEQUENCE [LARGE SCALE GENOMIC DNA]</scope>
    <source>
        <strain evidence="2">cv. Yugu1</strain>
    </source>
</reference>
<organism evidence="1 2">
    <name type="scientific">Setaria italica</name>
    <name type="common">Foxtail millet</name>
    <name type="synonym">Panicum italicum</name>
    <dbReference type="NCBI Taxonomy" id="4555"/>
    <lineage>
        <taxon>Eukaryota</taxon>
        <taxon>Viridiplantae</taxon>
        <taxon>Streptophyta</taxon>
        <taxon>Embryophyta</taxon>
        <taxon>Tracheophyta</taxon>
        <taxon>Spermatophyta</taxon>
        <taxon>Magnoliopsida</taxon>
        <taxon>Liliopsida</taxon>
        <taxon>Poales</taxon>
        <taxon>Poaceae</taxon>
        <taxon>PACMAD clade</taxon>
        <taxon>Panicoideae</taxon>
        <taxon>Panicodae</taxon>
        <taxon>Paniceae</taxon>
        <taxon>Cenchrinae</taxon>
        <taxon>Setaria</taxon>
    </lineage>
</organism>
<proteinExistence type="predicted"/>
<name>K3ZFY7_SETIT</name>
<evidence type="ECO:0000313" key="1">
    <source>
        <dbReference type="EnsemblPlants" id="KQL15718"/>
    </source>
</evidence>
<sequence>MHMDFWGRPTPQPSASCIIVSPTMQPRRWRLQLACNRRRREVHTLYILHLLHANSMVC</sequence>
<accession>K3ZFY7</accession>
<dbReference type="HOGENOM" id="CLU_2982669_0_0_1"/>
<dbReference type="Gramene" id="KQL15718">
    <property type="protein sequence ID" value="KQL15718"/>
    <property type="gene ID" value="SETIT_025489mg"/>
</dbReference>
<dbReference type="EMBL" id="AGNK02001772">
    <property type="status" value="NOT_ANNOTATED_CDS"/>
    <property type="molecule type" value="Genomic_DNA"/>
</dbReference>
<reference evidence="1" key="2">
    <citation type="submission" date="2018-08" db="UniProtKB">
        <authorList>
            <consortium name="EnsemblPlants"/>
        </authorList>
    </citation>
    <scope>IDENTIFICATION</scope>
    <source>
        <strain evidence="1">Yugu1</strain>
    </source>
</reference>